<evidence type="ECO:0000313" key="1">
    <source>
        <dbReference type="EMBL" id="QFS48171.1"/>
    </source>
</evidence>
<dbReference type="EMBL" id="CP045226">
    <property type="protein sequence ID" value="QFS48171.1"/>
    <property type="molecule type" value="Genomic_DNA"/>
</dbReference>
<sequence length="54" mass="5690">MYPKVGRNPTPSVGLDSIANCELRIGFILPPAPCSLASSTPYSPSTQLTSVRTP</sequence>
<keyword evidence="2" id="KW-1185">Reference proteome</keyword>
<evidence type="ECO:0000313" key="2">
    <source>
        <dbReference type="Proteomes" id="UP000326678"/>
    </source>
</evidence>
<name>A0A5P8W6P0_9NOSO</name>
<dbReference type="KEGG" id="nsh:GXM_05663"/>
<accession>A0A5P8W6P0</accession>
<dbReference type="Proteomes" id="UP000326678">
    <property type="component" value="Chromosome Gxm1"/>
</dbReference>
<proteinExistence type="predicted"/>
<gene>
    <name evidence="1" type="ORF">GXM_05663</name>
</gene>
<organism evidence="1 2">
    <name type="scientific">Nostoc sphaeroides CCNUC1</name>
    <dbReference type="NCBI Taxonomy" id="2653204"/>
    <lineage>
        <taxon>Bacteria</taxon>
        <taxon>Bacillati</taxon>
        <taxon>Cyanobacteriota</taxon>
        <taxon>Cyanophyceae</taxon>
        <taxon>Nostocales</taxon>
        <taxon>Nostocaceae</taxon>
        <taxon>Nostoc</taxon>
    </lineage>
</organism>
<dbReference type="AlphaFoldDB" id="A0A5P8W6P0"/>
<reference evidence="1 2" key="1">
    <citation type="submission" date="2019-10" db="EMBL/GenBank/DDBJ databases">
        <title>Genomic and transcriptomic insights into the perfect genentic adaptation of a filamentous nitrogen-fixing cyanobacterium to rice fields.</title>
        <authorList>
            <person name="Chen Z."/>
        </authorList>
    </citation>
    <scope>NUCLEOTIDE SEQUENCE [LARGE SCALE GENOMIC DNA]</scope>
    <source>
        <strain evidence="1">CCNUC1</strain>
    </source>
</reference>
<protein>
    <submittedName>
        <fullName evidence="1">Uncharacterized protein</fullName>
    </submittedName>
</protein>